<dbReference type="EMBL" id="JAFBBK010000001">
    <property type="protein sequence ID" value="MBM7416667.1"/>
    <property type="molecule type" value="Genomic_DNA"/>
</dbReference>
<accession>A0ABS2KXL2</accession>
<organism evidence="2 3">
    <name type="scientific">Rhodococcoides corynebacterioides</name>
    <dbReference type="NCBI Taxonomy" id="53972"/>
    <lineage>
        <taxon>Bacteria</taxon>
        <taxon>Bacillati</taxon>
        <taxon>Actinomycetota</taxon>
        <taxon>Actinomycetes</taxon>
        <taxon>Mycobacteriales</taxon>
        <taxon>Nocardiaceae</taxon>
        <taxon>Rhodococcoides</taxon>
    </lineage>
</organism>
<name>A0ABS2KXL2_9NOCA</name>
<comment type="caution">
    <text evidence="2">The sequence shown here is derived from an EMBL/GenBank/DDBJ whole genome shotgun (WGS) entry which is preliminary data.</text>
</comment>
<evidence type="ECO:0008006" key="4">
    <source>
        <dbReference type="Google" id="ProtNLM"/>
    </source>
</evidence>
<dbReference type="Proteomes" id="UP000703038">
    <property type="component" value="Unassembled WGS sequence"/>
</dbReference>
<evidence type="ECO:0000256" key="1">
    <source>
        <dbReference type="SAM" id="MobiDB-lite"/>
    </source>
</evidence>
<gene>
    <name evidence="2" type="ORF">JOE42_003400</name>
</gene>
<feature type="compositionally biased region" description="Basic and acidic residues" evidence="1">
    <location>
        <begin position="107"/>
        <end position="128"/>
    </location>
</feature>
<keyword evidence="3" id="KW-1185">Reference proteome</keyword>
<dbReference type="RefSeq" id="WP_204869423.1">
    <property type="nucleotide sequence ID" value="NZ_JAFBBK010000001.1"/>
</dbReference>
<reference evidence="2 3" key="1">
    <citation type="submission" date="2021-01" db="EMBL/GenBank/DDBJ databases">
        <title>Genomics of switchgrass bacterial isolates.</title>
        <authorList>
            <person name="Shade A."/>
        </authorList>
    </citation>
    <scope>NUCLEOTIDE SEQUENCE [LARGE SCALE GENOMIC DNA]</scope>
    <source>
        <strain evidence="2 3">PvP111</strain>
    </source>
</reference>
<evidence type="ECO:0000313" key="3">
    <source>
        <dbReference type="Proteomes" id="UP000703038"/>
    </source>
</evidence>
<evidence type="ECO:0000313" key="2">
    <source>
        <dbReference type="EMBL" id="MBM7416667.1"/>
    </source>
</evidence>
<protein>
    <recommendedName>
        <fullName evidence="4">PspA domain-containing protein</fullName>
    </recommendedName>
</protein>
<proteinExistence type="predicted"/>
<sequence length="134" mass="14338">MTDFSSDQAASLPDAEVLDLVVALTSARPALRAVYDAAVALTPEASVDPDVVPRTPSVTDIPQVPMDPGFTDAGVPTFDAVRERIDGRSGRAVGSTELDAESAIGRTEAEKFAERERAGRARLDEIRKSMQQRP</sequence>
<feature type="region of interest" description="Disordered" evidence="1">
    <location>
        <begin position="47"/>
        <end position="75"/>
    </location>
</feature>
<feature type="region of interest" description="Disordered" evidence="1">
    <location>
        <begin position="106"/>
        <end position="134"/>
    </location>
</feature>